<evidence type="ECO:0000313" key="3">
    <source>
        <dbReference type="Proteomes" id="UP000076761"/>
    </source>
</evidence>
<keyword evidence="3" id="KW-1185">Reference proteome</keyword>
<feature type="transmembrane region" description="Helical" evidence="1">
    <location>
        <begin position="131"/>
        <end position="154"/>
    </location>
</feature>
<evidence type="ECO:0000313" key="2">
    <source>
        <dbReference type="EMBL" id="KZT25407.1"/>
    </source>
</evidence>
<sequence>MAVSAVFKRISAEQIGPDGPKVLTAYLFFQILSSHVFLPLLVTTFVCSKYAKRPATLVSMCCSWILSGVFACILLYAGEYRGPEPQKGLCIAQAVLLNGTPPMWSAALLAFVIHVRSVLPGGPTLLSKVKLCALLAAPYVSLVIWSIACAILAVNDPNDYVIPTPGALHFLVTEYSYFRSTNLMSLFTAIMCITAIGLQVHTGVLLHRNWRALRKAGFSSNVDLQLIIRLSIFELYIFTGMMCVPFSIPSSSPSSSALSTPVIALSPDMDISTIFTNRSVVPDLFASTIGFAGFLIFGLQSDVLRTWAFWLPPAARRLPPVYLPREPTIHPTFDLNESREGADDWREKVMVIDKGVPSDMLYIGREDPDNLTRQ</sequence>
<proteinExistence type="predicted"/>
<feature type="transmembrane region" description="Helical" evidence="1">
    <location>
        <begin position="183"/>
        <end position="206"/>
    </location>
</feature>
<keyword evidence="1" id="KW-0472">Membrane</keyword>
<accession>A0A165SN23</accession>
<dbReference type="Proteomes" id="UP000076761">
    <property type="component" value="Unassembled WGS sequence"/>
</dbReference>
<dbReference type="EMBL" id="KV425572">
    <property type="protein sequence ID" value="KZT25407.1"/>
    <property type="molecule type" value="Genomic_DNA"/>
</dbReference>
<dbReference type="InParanoid" id="A0A165SN23"/>
<evidence type="ECO:0000256" key="1">
    <source>
        <dbReference type="SAM" id="Phobius"/>
    </source>
</evidence>
<dbReference type="OrthoDB" id="3232296at2759"/>
<organism evidence="2 3">
    <name type="scientific">Neolentinus lepideus HHB14362 ss-1</name>
    <dbReference type="NCBI Taxonomy" id="1314782"/>
    <lineage>
        <taxon>Eukaryota</taxon>
        <taxon>Fungi</taxon>
        <taxon>Dikarya</taxon>
        <taxon>Basidiomycota</taxon>
        <taxon>Agaricomycotina</taxon>
        <taxon>Agaricomycetes</taxon>
        <taxon>Gloeophyllales</taxon>
        <taxon>Gloeophyllaceae</taxon>
        <taxon>Neolentinus</taxon>
    </lineage>
</organism>
<gene>
    <name evidence="2" type="ORF">NEOLEDRAFT_1178506</name>
</gene>
<keyword evidence="1" id="KW-0812">Transmembrane</keyword>
<keyword evidence="1" id="KW-1133">Transmembrane helix</keyword>
<evidence type="ECO:0008006" key="4">
    <source>
        <dbReference type="Google" id="ProtNLM"/>
    </source>
</evidence>
<dbReference type="STRING" id="1314782.A0A165SN23"/>
<feature type="transmembrane region" description="Helical" evidence="1">
    <location>
        <begin position="55"/>
        <end position="77"/>
    </location>
</feature>
<name>A0A165SN23_9AGAM</name>
<feature type="transmembrane region" description="Helical" evidence="1">
    <location>
        <begin position="103"/>
        <end position="119"/>
    </location>
</feature>
<reference evidence="2 3" key="1">
    <citation type="journal article" date="2016" name="Mol. Biol. Evol.">
        <title>Comparative Genomics of Early-Diverging Mushroom-Forming Fungi Provides Insights into the Origins of Lignocellulose Decay Capabilities.</title>
        <authorList>
            <person name="Nagy L.G."/>
            <person name="Riley R."/>
            <person name="Tritt A."/>
            <person name="Adam C."/>
            <person name="Daum C."/>
            <person name="Floudas D."/>
            <person name="Sun H."/>
            <person name="Yadav J.S."/>
            <person name="Pangilinan J."/>
            <person name="Larsson K.H."/>
            <person name="Matsuura K."/>
            <person name="Barry K."/>
            <person name="Labutti K."/>
            <person name="Kuo R."/>
            <person name="Ohm R.A."/>
            <person name="Bhattacharya S.S."/>
            <person name="Shirouzu T."/>
            <person name="Yoshinaga Y."/>
            <person name="Martin F.M."/>
            <person name="Grigoriev I.V."/>
            <person name="Hibbett D.S."/>
        </authorList>
    </citation>
    <scope>NUCLEOTIDE SEQUENCE [LARGE SCALE GENOMIC DNA]</scope>
    <source>
        <strain evidence="2 3">HHB14362 ss-1</strain>
    </source>
</reference>
<protein>
    <recommendedName>
        <fullName evidence="4">Fungal pheromone STE3G-protein-coupled receptor</fullName>
    </recommendedName>
</protein>
<feature type="transmembrane region" description="Helical" evidence="1">
    <location>
        <begin position="280"/>
        <end position="299"/>
    </location>
</feature>
<feature type="transmembrane region" description="Helical" evidence="1">
    <location>
        <begin position="226"/>
        <end position="248"/>
    </location>
</feature>
<feature type="transmembrane region" description="Helical" evidence="1">
    <location>
        <begin position="27"/>
        <end position="48"/>
    </location>
</feature>
<dbReference type="AlphaFoldDB" id="A0A165SN23"/>